<feature type="region of interest" description="Disordered" evidence="8">
    <location>
        <begin position="135"/>
        <end position="166"/>
    </location>
</feature>
<evidence type="ECO:0000313" key="10">
    <source>
        <dbReference type="EMBL" id="KAF2830535.1"/>
    </source>
</evidence>
<dbReference type="PANTHER" id="PTHR31313:SF81">
    <property type="entry name" value="TY1 ENHANCER ACTIVATOR"/>
    <property type="match status" value="1"/>
</dbReference>
<dbReference type="AlphaFoldDB" id="A0A6A7AD68"/>
<dbReference type="Pfam" id="PF00172">
    <property type="entry name" value="Zn_clus"/>
    <property type="match status" value="1"/>
</dbReference>
<dbReference type="GO" id="GO:0008270">
    <property type="term" value="F:zinc ion binding"/>
    <property type="evidence" value="ECO:0007669"/>
    <property type="project" value="InterPro"/>
</dbReference>
<dbReference type="InterPro" id="IPR036864">
    <property type="entry name" value="Zn2-C6_fun-type_DNA-bd_sf"/>
</dbReference>
<dbReference type="PROSITE" id="PS50048">
    <property type="entry name" value="ZN2_CY6_FUNGAL_2"/>
    <property type="match status" value="1"/>
</dbReference>
<evidence type="ECO:0000256" key="3">
    <source>
        <dbReference type="ARBA" id="ARBA00022833"/>
    </source>
</evidence>
<evidence type="ECO:0000256" key="1">
    <source>
        <dbReference type="ARBA" id="ARBA00004123"/>
    </source>
</evidence>
<keyword evidence="5" id="KW-0238">DNA-binding</keyword>
<keyword evidence="11" id="KW-1185">Reference proteome</keyword>
<dbReference type="EMBL" id="MU006219">
    <property type="protein sequence ID" value="KAF2830535.1"/>
    <property type="molecule type" value="Genomic_DNA"/>
</dbReference>
<comment type="subcellular location">
    <subcellularLocation>
        <location evidence="1">Nucleus</location>
    </subcellularLocation>
</comment>
<proteinExistence type="predicted"/>
<dbReference type="OrthoDB" id="3862662at2759"/>
<keyword evidence="7" id="KW-0539">Nucleus</keyword>
<protein>
    <recommendedName>
        <fullName evidence="9">Zn(2)-C6 fungal-type domain-containing protein</fullName>
    </recommendedName>
</protein>
<keyword evidence="6" id="KW-0804">Transcription</keyword>
<dbReference type="InterPro" id="IPR001138">
    <property type="entry name" value="Zn2Cys6_DnaBD"/>
</dbReference>
<evidence type="ECO:0000256" key="2">
    <source>
        <dbReference type="ARBA" id="ARBA00022723"/>
    </source>
</evidence>
<evidence type="ECO:0000313" key="11">
    <source>
        <dbReference type="Proteomes" id="UP000799424"/>
    </source>
</evidence>
<dbReference type="GO" id="GO:0005634">
    <property type="term" value="C:nucleus"/>
    <property type="evidence" value="ECO:0007669"/>
    <property type="project" value="UniProtKB-SubCell"/>
</dbReference>
<organism evidence="10 11">
    <name type="scientific">Ophiobolus disseminans</name>
    <dbReference type="NCBI Taxonomy" id="1469910"/>
    <lineage>
        <taxon>Eukaryota</taxon>
        <taxon>Fungi</taxon>
        <taxon>Dikarya</taxon>
        <taxon>Ascomycota</taxon>
        <taxon>Pezizomycotina</taxon>
        <taxon>Dothideomycetes</taxon>
        <taxon>Pleosporomycetidae</taxon>
        <taxon>Pleosporales</taxon>
        <taxon>Pleosporineae</taxon>
        <taxon>Phaeosphaeriaceae</taxon>
        <taxon>Ophiobolus</taxon>
    </lineage>
</organism>
<dbReference type="SUPFAM" id="SSF57701">
    <property type="entry name" value="Zn2/Cys6 DNA-binding domain"/>
    <property type="match status" value="1"/>
</dbReference>
<feature type="region of interest" description="Disordered" evidence="8">
    <location>
        <begin position="183"/>
        <end position="204"/>
    </location>
</feature>
<accession>A0A6A7AD68</accession>
<evidence type="ECO:0000259" key="9">
    <source>
        <dbReference type="PROSITE" id="PS50048"/>
    </source>
</evidence>
<keyword evidence="3" id="KW-0862">Zinc</keyword>
<evidence type="ECO:0000256" key="6">
    <source>
        <dbReference type="ARBA" id="ARBA00023163"/>
    </source>
</evidence>
<sequence length="216" mass="24257">MNSKAMDFNPIACETCRSKKCKCDRKLPSCSQCQMSSLACRYQEGGKRGLPAAYMTSLETRLHDTERTLYAAVRALHANDGIASVLAFLDADIPTYPITPRSKVDKQSEWKRRPLQTSKDLVVWFEEQHQRIEDSLDTEVQVEPPRGDPIVEQYGAETPTTSTTSKVQDERLAQHAHPLSVSSEAVMSQLRHSRPPLVPNGSSNVTNPAAWYDNYF</sequence>
<dbReference type="Gene3D" id="4.10.240.10">
    <property type="entry name" value="Zn(2)-C6 fungal-type DNA-binding domain"/>
    <property type="match status" value="1"/>
</dbReference>
<evidence type="ECO:0000256" key="5">
    <source>
        <dbReference type="ARBA" id="ARBA00023125"/>
    </source>
</evidence>
<evidence type="ECO:0000256" key="8">
    <source>
        <dbReference type="SAM" id="MobiDB-lite"/>
    </source>
</evidence>
<gene>
    <name evidence="10" type="ORF">CC86DRAFT_162669</name>
</gene>
<name>A0A6A7AD68_9PLEO</name>
<dbReference type="CDD" id="cd00067">
    <property type="entry name" value="GAL4"/>
    <property type="match status" value="1"/>
</dbReference>
<keyword evidence="4" id="KW-0805">Transcription regulation</keyword>
<dbReference type="GO" id="GO:0000981">
    <property type="term" value="F:DNA-binding transcription factor activity, RNA polymerase II-specific"/>
    <property type="evidence" value="ECO:0007669"/>
    <property type="project" value="InterPro"/>
</dbReference>
<dbReference type="PROSITE" id="PS00463">
    <property type="entry name" value="ZN2_CY6_FUNGAL_1"/>
    <property type="match status" value="1"/>
</dbReference>
<dbReference type="Proteomes" id="UP000799424">
    <property type="component" value="Unassembled WGS sequence"/>
</dbReference>
<evidence type="ECO:0000256" key="4">
    <source>
        <dbReference type="ARBA" id="ARBA00023015"/>
    </source>
</evidence>
<dbReference type="GO" id="GO:0003677">
    <property type="term" value="F:DNA binding"/>
    <property type="evidence" value="ECO:0007669"/>
    <property type="project" value="UniProtKB-KW"/>
</dbReference>
<evidence type="ECO:0000256" key="7">
    <source>
        <dbReference type="ARBA" id="ARBA00023242"/>
    </source>
</evidence>
<keyword evidence="2" id="KW-0479">Metal-binding</keyword>
<dbReference type="PANTHER" id="PTHR31313">
    <property type="entry name" value="TY1 ENHANCER ACTIVATOR"/>
    <property type="match status" value="1"/>
</dbReference>
<dbReference type="InterPro" id="IPR051615">
    <property type="entry name" value="Transcr_Regulatory_Elem"/>
</dbReference>
<feature type="domain" description="Zn(2)-C6 fungal-type" evidence="9">
    <location>
        <begin position="12"/>
        <end position="42"/>
    </location>
</feature>
<reference evidence="10" key="1">
    <citation type="journal article" date="2020" name="Stud. Mycol.">
        <title>101 Dothideomycetes genomes: a test case for predicting lifestyles and emergence of pathogens.</title>
        <authorList>
            <person name="Haridas S."/>
            <person name="Albert R."/>
            <person name="Binder M."/>
            <person name="Bloem J."/>
            <person name="Labutti K."/>
            <person name="Salamov A."/>
            <person name="Andreopoulos B."/>
            <person name="Baker S."/>
            <person name="Barry K."/>
            <person name="Bills G."/>
            <person name="Bluhm B."/>
            <person name="Cannon C."/>
            <person name="Castanera R."/>
            <person name="Culley D."/>
            <person name="Daum C."/>
            <person name="Ezra D."/>
            <person name="Gonzalez J."/>
            <person name="Henrissat B."/>
            <person name="Kuo A."/>
            <person name="Liang C."/>
            <person name="Lipzen A."/>
            <person name="Lutzoni F."/>
            <person name="Magnuson J."/>
            <person name="Mondo S."/>
            <person name="Nolan M."/>
            <person name="Ohm R."/>
            <person name="Pangilinan J."/>
            <person name="Park H.-J."/>
            <person name="Ramirez L."/>
            <person name="Alfaro M."/>
            <person name="Sun H."/>
            <person name="Tritt A."/>
            <person name="Yoshinaga Y."/>
            <person name="Zwiers L.-H."/>
            <person name="Turgeon B."/>
            <person name="Goodwin S."/>
            <person name="Spatafora J."/>
            <person name="Crous P."/>
            <person name="Grigoriev I."/>
        </authorList>
    </citation>
    <scope>NUCLEOTIDE SEQUENCE</scope>
    <source>
        <strain evidence="10">CBS 113818</strain>
    </source>
</reference>